<dbReference type="Pfam" id="PF01613">
    <property type="entry name" value="Flavin_Reduct"/>
    <property type="match status" value="1"/>
</dbReference>
<dbReference type="GO" id="GO:0042602">
    <property type="term" value="F:riboflavin reductase (NADPH) activity"/>
    <property type="evidence" value="ECO:0007669"/>
    <property type="project" value="TreeGrafter"/>
</dbReference>
<dbReference type="InterPro" id="IPR002563">
    <property type="entry name" value="Flavin_Rdtase-like_dom"/>
</dbReference>
<dbReference type="PANTHER" id="PTHR30466:SF11">
    <property type="entry name" value="FLAVIN-DEPENDENT MONOOXYGENASE, REDUCTASE SUBUNIT HSAB"/>
    <property type="match status" value="1"/>
</dbReference>
<keyword evidence="2" id="KW-0560">Oxidoreductase</keyword>
<gene>
    <name evidence="5" type="ORF">H1R19_17470</name>
</gene>
<dbReference type="PANTHER" id="PTHR30466">
    <property type="entry name" value="FLAVIN REDUCTASE"/>
    <property type="match status" value="1"/>
</dbReference>
<dbReference type="KEGG" id="gji:H1R19_17470"/>
<dbReference type="SUPFAM" id="SSF50475">
    <property type="entry name" value="FMN-binding split barrel"/>
    <property type="match status" value="1"/>
</dbReference>
<dbReference type="EMBL" id="CP059491">
    <property type="protein sequence ID" value="QMT00665.1"/>
    <property type="molecule type" value="Genomic_DNA"/>
</dbReference>
<evidence type="ECO:0000313" key="5">
    <source>
        <dbReference type="EMBL" id="QMT00665.1"/>
    </source>
</evidence>
<protein>
    <submittedName>
        <fullName evidence="5">Flavin reductase</fullName>
    </submittedName>
</protein>
<dbReference type="Gene3D" id="2.30.110.10">
    <property type="entry name" value="Electron Transport, Fmn-binding Protein, Chain A"/>
    <property type="match status" value="1"/>
</dbReference>
<evidence type="ECO:0000313" key="6">
    <source>
        <dbReference type="Proteomes" id="UP000515663"/>
    </source>
</evidence>
<dbReference type="Proteomes" id="UP000515663">
    <property type="component" value="Chromosome"/>
</dbReference>
<dbReference type="SMART" id="SM00903">
    <property type="entry name" value="Flavin_Reduct"/>
    <property type="match status" value="1"/>
</dbReference>
<evidence type="ECO:0000256" key="3">
    <source>
        <dbReference type="SAM" id="MobiDB-lite"/>
    </source>
</evidence>
<comment type="similarity">
    <text evidence="1">Belongs to the non-flavoprotein flavin reductase family.</text>
</comment>
<organism evidence="5 6">
    <name type="scientific">Gordonia jinghuaiqii</name>
    <dbReference type="NCBI Taxonomy" id="2758710"/>
    <lineage>
        <taxon>Bacteria</taxon>
        <taxon>Bacillati</taxon>
        <taxon>Actinomycetota</taxon>
        <taxon>Actinomycetes</taxon>
        <taxon>Mycobacteriales</taxon>
        <taxon>Gordoniaceae</taxon>
        <taxon>Gordonia</taxon>
    </lineage>
</organism>
<accession>A0A7D7LQA7</accession>
<reference evidence="6" key="1">
    <citation type="submission" date="2020-07" db="EMBL/GenBank/DDBJ databases">
        <title>novel species isolated from the respiratory tract of Marmot.</title>
        <authorList>
            <person name="Zhang G."/>
        </authorList>
    </citation>
    <scope>NUCLEOTIDE SEQUENCE [LARGE SCALE GENOMIC DNA]</scope>
    <source>
        <strain evidence="6">686</strain>
    </source>
</reference>
<keyword evidence="6" id="KW-1185">Reference proteome</keyword>
<sequence>MAPPATTGTRDDPGGRGNRRRPMIITIPDRQPRGSRLTVGEVDDLRRLSARIDCGADALDGPSNWRRDGDHLWVSIRALRSQCGEKDQDWHGRFDAMIDFATRHGWVDDHGHVRAHIDQDPAPVDSAGGGPVGAAVDEEMADLADLSVDHRDIRDMFALVPTGVLAMAAWSGDRPAGMAVSSFATVSIDPPLLSAHIRAESSTWPELASASTIGVSVLAADQHSVARRLSASDTAGRFHGTPYTVTPSGAVLLGGAVLWLETELADSVTAGDHLIAVLRIRRSAHSDRAPLLFHRSSFCELAAPS</sequence>
<dbReference type="InterPro" id="IPR012349">
    <property type="entry name" value="Split_barrel_FMN-bd"/>
</dbReference>
<feature type="domain" description="Flavin reductase like" evidence="4">
    <location>
        <begin position="157"/>
        <end position="300"/>
    </location>
</feature>
<dbReference type="RefSeq" id="WP_219849682.1">
    <property type="nucleotide sequence ID" value="NZ_CP059491.1"/>
</dbReference>
<evidence type="ECO:0000256" key="1">
    <source>
        <dbReference type="ARBA" id="ARBA00008898"/>
    </source>
</evidence>
<evidence type="ECO:0000259" key="4">
    <source>
        <dbReference type="SMART" id="SM00903"/>
    </source>
</evidence>
<feature type="region of interest" description="Disordered" evidence="3">
    <location>
        <begin position="1"/>
        <end position="22"/>
    </location>
</feature>
<dbReference type="AlphaFoldDB" id="A0A7D7LQA7"/>
<dbReference type="InterPro" id="IPR050268">
    <property type="entry name" value="NADH-dep_flavin_reductase"/>
</dbReference>
<dbReference type="GO" id="GO:0010181">
    <property type="term" value="F:FMN binding"/>
    <property type="evidence" value="ECO:0007669"/>
    <property type="project" value="InterPro"/>
</dbReference>
<evidence type="ECO:0000256" key="2">
    <source>
        <dbReference type="ARBA" id="ARBA00023002"/>
    </source>
</evidence>
<name>A0A7D7LQA7_9ACTN</name>
<proteinExistence type="inferred from homology"/>